<feature type="region of interest" description="Disordered" evidence="1">
    <location>
        <begin position="476"/>
        <end position="496"/>
    </location>
</feature>
<dbReference type="SUPFAM" id="SSF48452">
    <property type="entry name" value="TPR-like"/>
    <property type="match status" value="1"/>
</dbReference>
<dbReference type="PANTHER" id="PTHR15254">
    <property type="entry name" value="FANCONI ANEMIA GROUP G PROTEIN FAMILY MEMBER"/>
    <property type="match status" value="1"/>
</dbReference>
<comment type="caution">
    <text evidence="2">The sequence shown here is derived from an EMBL/GenBank/DDBJ whole genome shotgun (WGS) entry which is preliminary data.</text>
</comment>
<name>A0ABD0LLB6_9CAEN</name>
<dbReference type="InterPro" id="IPR039684">
    <property type="entry name" value="FANCG"/>
</dbReference>
<dbReference type="Gene3D" id="1.25.40.10">
    <property type="entry name" value="Tetratricopeptide repeat domain"/>
    <property type="match status" value="2"/>
</dbReference>
<gene>
    <name evidence="2" type="ORF">BaRGS_00008578</name>
</gene>
<dbReference type="Proteomes" id="UP001519460">
    <property type="component" value="Unassembled WGS sequence"/>
</dbReference>
<reference evidence="2 3" key="1">
    <citation type="journal article" date="2023" name="Sci. Data">
        <title>Genome assembly of the Korean intertidal mud-creeper Batillaria attramentaria.</title>
        <authorList>
            <person name="Patra A.K."/>
            <person name="Ho P.T."/>
            <person name="Jun S."/>
            <person name="Lee S.J."/>
            <person name="Kim Y."/>
            <person name="Won Y.J."/>
        </authorList>
    </citation>
    <scope>NUCLEOTIDE SEQUENCE [LARGE SCALE GENOMIC DNA]</scope>
    <source>
        <strain evidence="2">Wonlab-2016</strain>
    </source>
</reference>
<evidence type="ECO:0000313" key="3">
    <source>
        <dbReference type="Proteomes" id="UP001519460"/>
    </source>
</evidence>
<dbReference type="EMBL" id="JACVVK020000039">
    <property type="protein sequence ID" value="KAK7500031.1"/>
    <property type="molecule type" value="Genomic_DNA"/>
</dbReference>
<dbReference type="InterPro" id="IPR011990">
    <property type="entry name" value="TPR-like_helical_dom_sf"/>
</dbReference>
<organism evidence="2 3">
    <name type="scientific">Batillaria attramentaria</name>
    <dbReference type="NCBI Taxonomy" id="370345"/>
    <lineage>
        <taxon>Eukaryota</taxon>
        <taxon>Metazoa</taxon>
        <taxon>Spiralia</taxon>
        <taxon>Lophotrochozoa</taxon>
        <taxon>Mollusca</taxon>
        <taxon>Gastropoda</taxon>
        <taxon>Caenogastropoda</taxon>
        <taxon>Sorbeoconcha</taxon>
        <taxon>Cerithioidea</taxon>
        <taxon>Batillariidae</taxon>
        <taxon>Batillaria</taxon>
    </lineage>
</organism>
<proteinExistence type="predicted"/>
<dbReference type="AlphaFoldDB" id="A0ABD0LLB6"/>
<evidence type="ECO:0000256" key="1">
    <source>
        <dbReference type="SAM" id="MobiDB-lite"/>
    </source>
</evidence>
<evidence type="ECO:0000313" key="2">
    <source>
        <dbReference type="EMBL" id="KAK7500031.1"/>
    </source>
</evidence>
<feature type="region of interest" description="Disordered" evidence="1">
    <location>
        <begin position="556"/>
        <end position="583"/>
    </location>
</feature>
<accession>A0ABD0LLB6</accession>
<dbReference type="PANTHER" id="PTHR15254:SF2">
    <property type="entry name" value="FANCONI ANEMIA GROUP G PROTEIN"/>
    <property type="match status" value="1"/>
</dbReference>
<keyword evidence="3" id="KW-1185">Reference proteome</keyword>
<sequence>MCTTFPEARCNLPLARLPLSSKFSDCLCLLQLESQDVVCKCIKELGSSGLNKEGMCASLEGLGKELLHLLVKLRSLPPTVNGLTMELGVLYNFLHASLLKNSIQTHDQTKLLIAHANTALRSLHRAQELVGTHKGASGHASQTNGTYSESATSQVPVVLSDLISILHSVNCTMLHNAVGLFGCLWSLITIMEQGLTTPVTALLPLLDLSHGGDDKIPLKHGFLFSTLASPLLAASNENDHNFMFHGGEPSQSLSVHSLAAILMATSSFHRGELETCREHTSETLPHLAVEMLRCSLQLRSNSVAALYSLAVQFRSMQQYDAEIQCLHMMTLEELEHDGSKSAMELPLLDNFLHKIVTAEDELSLPQGLYLLASRCAQLERYKESSECYMQLIQVFQVPDFLTVCQEATKTLLLSGGHQPCLELCNKVLVAMAASPSSPDLELDQNNLLCAFKSAHDNQSAADLAEGNCEGQMRVTEKEDASQAVKTQRKRRLSSADERETVFDESWETEWRKTKNLALITQYMAEVMVCKGDNAAAVSLLNRSVDRLLACQARSGGQRSKVGEQPVTSNPKRPRFCAGVSGDGDDVKDDDSDWSRLTCSVCVKMADLVLRLEDDGQALHFSRLAAQLQPDSESAQYFLSSALHRVGRGSEGCQQWLRLRRLPHNTGSVHLGTTLQQRQEALRSLCEDSSEDARGLGVVTTRQKLHLDVTCLTILSDGKRKK</sequence>
<protein>
    <submittedName>
        <fullName evidence="2">Uncharacterized protein</fullName>
    </submittedName>
</protein>